<evidence type="ECO:0000313" key="2">
    <source>
        <dbReference type="EMBL" id="QHT36348.1"/>
    </source>
</evidence>
<reference evidence="2" key="1">
    <citation type="journal article" date="2020" name="Nature">
        <title>Giant virus diversity and host interactions through global metagenomics.</title>
        <authorList>
            <person name="Schulz F."/>
            <person name="Roux S."/>
            <person name="Paez-Espino D."/>
            <person name="Jungbluth S."/>
            <person name="Walsh D.A."/>
            <person name="Denef V.J."/>
            <person name="McMahon K.D."/>
            <person name="Konstantinidis K.T."/>
            <person name="Eloe-Fadrosh E.A."/>
            <person name="Kyrpides N.C."/>
            <person name="Woyke T."/>
        </authorList>
    </citation>
    <scope>NUCLEOTIDE SEQUENCE</scope>
    <source>
        <strain evidence="2">GVMAG-S-ERX555931-87</strain>
    </source>
</reference>
<dbReference type="EMBL" id="MN738741">
    <property type="protein sequence ID" value="QHT36348.1"/>
    <property type="molecule type" value="Genomic_DNA"/>
</dbReference>
<feature type="transmembrane region" description="Helical" evidence="1">
    <location>
        <begin position="44"/>
        <end position="66"/>
    </location>
</feature>
<keyword evidence="1" id="KW-0812">Transmembrane</keyword>
<accession>A0A6C0F466</accession>
<keyword evidence="1" id="KW-0472">Membrane</keyword>
<organism evidence="2">
    <name type="scientific">viral metagenome</name>
    <dbReference type="NCBI Taxonomy" id="1070528"/>
    <lineage>
        <taxon>unclassified sequences</taxon>
        <taxon>metagenomes</taxon>
        <taxon>organismal metagenomes</taxon>
    </lineage>
</organism>
<proteinExistence type="predicted"/>
<dbReference type="AlphaFoldDB" id="A0A6C0F466"/>
<evidence type="ECO:0000256" key="1">
    <source>
        <dbReference type="SAM" id="Phobius"/>
    </source>
</evidence>
<protein>
    <submittedName>
        <fullName evidence="2">Uncharacterized protein</fullName>
    </submittedName>
</protein>
<name>A0A6C0F466_9ZZZZ</name>
<keyword evidence="1" id="KW-1133">Transmembrane helix</keyword>
<sequence length="95" mass="11287">MQPRLIDYKLIQKELNFKPNIVDIPPPPKKKLLIKHVPKESESIFTFNLFINVVGLLSIFIGLYILNYRKIHKHRNKQEYEYKVNELAKRVGDIV</sequence>